<organism evidence="1 2">
    <name type="scientific">Caerostris extrusa</name>
    <name type="common">Bark spider</name>
    <name type="synonym">Caerostris bankana</name>
    <dbReference type="NCBI Taxonomy" id="172846"/>
    <lineage>
        <taxon>Eukaryota</taxon>
        <taxon>Metazoa</taxon>
        <taxon>Ecdysozoa</taxon>
        <taxon>Arthropoda</taxon>
        <taxon>Chelicerata</taxon>
        <taxon>Arachnida</taxon>
        <taxon>Araneae</taxon>
        <taxon>Araneomorphae</taxon>
        <taxon>Entelegynae</taxon>
        <taxon>Araneoidea</taxon>
        <taxon>Araneidae</taxon>
        <taxon>Caerostris</taxon>
    </lineage>
</organism>
<protein>
    <submittedName>
        <fullName evidence="1">Uncharacterized protein</fullName>
    </submittedName>
</protein>
<proteinExistence type="predicted"/>
<dbReference type="EMBL" id="BPLR01001714">
    <property type="protein sequence ID" value="GIZ04290.1"/>
    <property type="molecule type" value="Genomic_DNA"/>
</dbReference>
<comment type="caution">
    <text evidence="1">The sequence shown here is derived from an EMBL/GenBank/DDBJ whole genome shotgun (WGS) entry which is preliminary data.</text>
</comment>
<sequence>MIEFPAQRKSEPSFIPDLIMGLALKTENALLAMLYQTSRWLQDLEDEVLQTGPVVVAFFDPTNAELADMHLTCGPAEYQDKLHSACTRNNIR</sequence>
<dbReference type="Proteomes" id="UP001054945">
    <property type="component" value="Unassembled WGS sequence"/>
</dbReference>
<reference evidence="1 2" key="1">
    <citation type="submission" date="2021-06" db="EMBL/GenBank/DDBJ databases">
        <title>Caerostris extrusa draft genome.</title>
        <authorList>
            <person name="Kono N."/>
            <person name="Arakawa K."/>
        </authorList>
    </citation>
    <scope>NUCLEOTIDE SEQUENCE [LARGE SCALE GENOMIC DNA]</scope>
</reference>
<gene>
    <name evidence="1" type="ORF">CEXT_552541</name>
</gene>
<name>A0AAV4YB42_CAEEX</name>
<keyword evidence="2" id="KW-1185">Reference proteome</keyword>
<dbReference type="AlphaFoldDB" id="A0AAV4YB42"/>
<evidence type="ECO:0000313" key="1">
    <source>
        <dbReference type="EMBL" id="GIZ04290.1"/>
    </source>
</evidence>
<evidence type="ECO:0000313" key="2">
    <source>
        <dbReference type="Proteomes" id="UP001054945"/>
    </source>
</evidence>
<accession>A0AAV4YB42</accession>